<protein>
    <submittedName>
        <fullName evidence="7">3',5'-bisphosphate nucleotidase-2</fullName>
    </submittedName>
</protein>
<evidence type="ECO:0000256" key="2">
    <source>
        <dbReference type="ARBA" id="ARBA00009759"/>
    </source>
</evidence>
<comment type="similarity">
    <text evidence="2">Belongs to the inositol monophosphatase superfamily.</text>
</comment>
<dbReference type="EMBL" id="PDLM01000009">
    <property type="protein sequence ID" value="RDW69549.1"/>
    <property type="molecule type" value="Genomic_DNA"/>
</dbReference>
<proteinExistence type="inferred from homology"/>
<feature type="binding site" evidence="6">
    <location>
        <position position="135"/>
    </location>
    <ligand>
        <name>Mg(2+)</name>
        <dbReference type="ChEBI" id="CHEBI:18420"/>
        <label>1</label>
        <note>catalytic</note>
    </ligand>
</feature>
<feature type="binding site" evidence="6">
    <location>
        <position position="137"/>
    </location>
    <ligand>
        <name>Mg(2+)</name>
        <dbReference type="ChEBI" id="CHEBI:18420"/>
        <label>1</label>
        <note>catalytic</note>
    </ligand>
</feature>
<dbReference type="CDD" id="cd01517">
    <property type="entry name" value="PAP_phosphatase"/>
    <property type="match status" value="1"/>
</dbReference>
<dbReference type="SUPFAM" id="SSF56655">
    <property type="entry name" value="Carbohydrate phosphatase"/>
    <property type="match status" value="1"/>
</dbReference>
<dbReference type="AlphaFoldDB" id="A0A3D8R682"/>
<dbReference type="InterPro" id="IPR000760">
    <property type="entry name" value="Inositol_monophosphatase-like"/>
</dbReference>
<dbReference type="GO" id="GO:0046872">
    <property type="term" value="F:metal ion binding"/>
    <property type="evidence" value="ECO:0007669"/>
    <property type="project" value="UniProtKB-KW"/>
</dbReference>
<comment type="caution">
    <text evidence="7">The sequence shown here is derived from an EMBL/GenBank/DDBJ whole genome shotgun (WGS) entry which is preliminary data.</text>
</comment>
<evidence type="ECO:0000256" key="4">
    <source>
        <dbReference type="ARBA" id="ARBA00022801"/>
    </source>
</evidence>
<gene>
    <name evidence="7" type="ORF">BP6252_08569</name>
</gene>
<dbReference type="GO" id="GO:0000103">
    <property type="term" value="P:sulfate assimilation"/>
    <property type="evidence" value="ECO:0007669"/>
    <property type="project" value="TreeGrafter"/>
</dbReference>
<feature type="binding site" evidence="6">
    <location>
        <position position="294"/>
    </location>
    <ligand>
        <name>Mg(2+)</name>
        <dbReference type="ChEBI" id="CHEBI:18420"/>
        <label>1</label>
        <note>catalytic</note>
    </ligand>
</feature>
<dbReference type="Gene3D" id="3.40.190.80">
    <property type="match status" value="1"/>
</dbReference>
<keyword evidence="3 6" id="KW-0479">Metal-binding</keyword>
<evidence type="ECO:0000256" key="1">
    <source>
        <dbReference type="ARBA" id="ARBA00001946"/>
    </source>
</evidence>
<dbReference type="PROSITE" id="PS00629">
    <property type="entry name" value="IMP_1"/>
    <property type="match status" value="1"/>
</dbReference>
<dbReference type="PANTHER" id="PTHR43200:SF2">
    <property type="entry name" value="3'(2'),5'-BISPHOSPHATE NUCLEOTIDASE"/>
    <property type="match status" value="1"/>
</dbReference>
<evidence type="ECO:0000256" key="6">
    <source>
        <dbReference type="PIRSR" id="PIRSR600760-2"/>
    </source>
</evidence>
<name>A0A3D8R682_9HELO</name>
<keyword evidence="5 6" id="KW-0460">Magnesium</keyword>
<keyword evidence="8" id="KW-1185">Reference proteome</keyword>
<dbReference type="Pfam" id="PF00459">
    <property type="entry name" value="Inositol_P"/>
    <property type="match status" value="1"/>
</dbReference>
<dbReference type="Gene3D" id="3.30.540.10">
    <property type="entry name" value="Fructose-1,6-Bisphosphatase, subunit A, domain 1"/>
    <property type="match status" value="1"/>
</dbReference>
<evidence type="ECO:0000313" key="7">
    <source>
        <dbReference type="EMBL" id="RDW69549.1"/>
    </source>
</evidence>
<feature type="binding site" evidence="6">
    <location>
        <position position="138"/>
    </location>
    <ligand>
        <name>Mg(2+)</name>
        <dbReference type="ChEBI" id="CHEBI:18420"/>
        <label>1</label>
        <note>catalytic</note>
    </ligand>
</feature>
<accession>A0A3D8R682</accession>
<dbReference type="PANTHER" id="PTHR43200">
    <property type="entry name" value="PHOSPHATASE"/>
    <property type="match status" value="1"/>
</dbReference>
<dbReference type="Proteomes" id="UP000256645">
    <property type="component" value="Unassembled WGS sequence"/>
</dbReference>
<dbReference type="InterPro" id="IPR020583">
    <property type="entry name" value="Inositol_monoP_metal-BS"/>
</dbReference>
<sequence>MSHSFAHERRLAELAVQRAAVLTEKVLKSVNKGEISKNDSTPVTIADFAAQALLIGAIHKAFPSDGFIGEEDSNALKQDDSLRQRVWELVSSTHLEDEESDALLATPSSIDEMLDILDLGGQGAGGRTGRIWMLDPIDGTAAFIRGEQYAISLALVEDGKEILGVLGCPNLNLETGRVHEQIVDKEGMGLMISAVKGEGAIIRPIGRGGLQTAQKIEVSSAGPENLKDLHFVDWTSSAVWRIDKIRKIADQLGASYPGTEVWSSHMRYVALIVGGGDVQLRIPVKKDKASYVWDHAGAQLIFKEVGGKITDLNGDEIDFGAGRQLSNNWGMIVVREGLYPKIWELAQEALDGEDVGSKF</sequence>
<organism evidence="7 8">
    <name type="scientific">Coleophoma cylindrospora</name>
    <dbReference type="NCBI Taxonomy" id="1849047"/>
    <lineage>
        <taxon>Eukaryota</taxon>
        <taxon>Fungi</taxon>
        <taxon>Dikarya</taxon>
        <taxon>Ascomycota</taxon>
        <taxon>Pezizomycotina</taxon>
        <taxon>Leotiomycetes</taxon>
        <taxon>Helotiales</taxon>
        <taxon>Dermateaceae</taxon>
        <taxon>Coleophoma</taxon>
    </lineage>
</organism>
<evidence type="ECO:0000256" key="3">
    <source>
        <dbReference type="ARBA" id="ARBA00022723"/>
    </source>
</evidence>
<feature type="binding site" evidence="6">
    <location>
        <position position="70"/>
    </location>
    <ligand>
        <name>Mg(2+)</name>
        <dbReference type="ChEBI" id="CHEBI:18420"/>
        <label>1</label>
        <note>catalytic</note>
    </ligand>
</feature>
<evidence type="ECO:0000256" key="5">
    <source>
        <dbReference type="ARBA" id="ARBA00022842"/>
    </source>
</evidence>
<dbReference type="STRING" id="1849047.A0A3D8R682"/>
<keyword evidence="4" id="KW-0378">Hydrolase</keyword>
<comment type="cofactor">
    <cofactor evidence="1 6">
        <name>Mg(2+)</name>
        <dbReference type="ChEBI" id="CHEBI:18420"/>
    </cofactor>
</comment>
<dbReference type="GO" id="GO:0008441">
    <property type="term" value="F:3'(2'),5'-bisphosphate nucleotidase activity"/>
    <property type="evidence" value="ECO:0007669"/>
    <property type="project" value="TreeGrafter"/>
</dbReference>
<dbReference type="OrthoDB" id="411145at2759"/>
<dbReference type="InterPro" id="IPR051090">
    <property type="entry name" value="Inositol_monoP_superfamily"/>
</dbReference>
<reference evidence="7 8" key="1">
    <citation type="journal article" date="2018" name="IMA Fungus">
        <title>IMA Genome-F 9: Draft genome sequence of Annulohypoxylon stygium, Aspergillus mulundensis, Berkeleyomyces basicola (syn. Thielaviopsis basicola), Ceratocystis smalleyi, two Cercospora beticola strains, Coleophoma cylindrospora, Fusarium fracticaudum, Phialophora cf. hyalina, and Morchella septimelata.</title>
        <authorList>
            <person name="Wingfield B.D."/>
            <person name="Bills G.F."/>
            <person name="Dong Y."/>
            <person name="Huang W."/>
            <person name="Nel W.J."/>
            <person name="Swalarsk-Parry B.S."/>
            <person name="Vaghefi N."/>
            <person name="Wilken P.M."/>
            <person name="An Z."/>
            <person name="de Beer Z.W."/>
            <person name="De Vos L."/>
            <person name="Chen L."/>
            <person name="Duong T.A."/>
            <person name="Gao Y."/>
            <person name="Hammerbacher A."/>
            <person name="Kikkert J.R."/>
            <person name="Li Y."/>
            <person name="Li H."/>
            <person name="Li K."/>
            <person name="Li Q."/>
            <person name="Liu X."/>
            <person name="Ma X."/>
            <person name="Naidoo K."/>
            <person name="Pethybridge S.J."/>
            <person name="Sun J."/>
            <person name="Steenkamp E.T."/>
            <person name="van der Nest M.A."/>
            <person name="van Wyk S."/>
            <person name="Wingfield M.J."/>
            <person name="Xiong C."/>
            <person name="Yue Q."/>
            <person name="Zhang X."/>
        </authorList>
    </citation>
    <scope>NUCLEOTIDE SEQUENCE [LARGE SCALE GENOMIC DNA]</scope>
    <source>
        <strain evidence="7 8">BP6252</strain>
    </source>
</reference>
<evidence type="ECO:0000313" key="8">
    <source>
        <dbReference type="Proteomes" id="UP000256645"/>
    </source>
</evidence>